<feature type="transmembrane region" description="Helical" evidence="1">
    <location>
        <begin position="7"/>
        <end position="25"/>
    </location>
</feature>
<dbReference type="AlphaFoldDB" id="Q111F6"/>
<name>Q111F6_TRIEI</name>
<reference evidence="2" key="1">
    <citation type="submission" date="2006-06" db="EMBL/GenBank/DDBJ databases">
        <title>Complete sequence of Trichodesmium erythraeum IMS101.</title>
        <authorList>
            <consortium name="US DOE Joint Genome Institute"/>
            <person name="Copeland A."/>
            <person name="Lucas S."/>
            <person name="Lapidus A."/>
            <person name="Barry K."/>
            <person name="Detter J.C."/>
            <person name="Glavina del Rio T."/>
            <person name="Hammon N."/>
            <person name="Israni S."/>
            <person name="Dalin E."/>
            <person name="Tice H."/>
            <person name="Pitluck S."/>
            <person name="Kiss H."/>
            <person name="Munk A.C."/>
            <person name="Brettin T."/>
            <person name="Bruce D."/>
            <person name="Han C."/>
            <person name="Tapia R."/>
            <person name="Gilna P."/>
            <person name="Schmutz J."/>
            <person name="Larimer F."/>
            <person name="Land M."/>
            <person name="Hauser L."/>
            <person name="Kyrpides N."/>
            <person name="Kim E."/>
            <person name="Richardson P."/>
        </authorList>
    </citation>
    <scope>NUCLEOTIDE SEQUENCE [LARGE SCALE GENOMIC DNA]</scope>
    <source>
        <strain evidence="2">IMS101</strain>
    </source>
</reference>
<dbReference type="HOGENOM" id="CLU_089274_0_0_3"/>
<dbReference type="eggNOG" id="ENOG502ZHKE">
    <property type="taxonomic scope" value="Bacteria"/>
</dbReference>
<feature type="transmembrane region" description="Helical" evidence="1">
    <location>
        <begin position="137"/>
        <end position="156"/>
    </location>
</feature>
<proteinExistence type="predicted"/>
<dbReference type="EMBL" id="CP000393">
    <property type="protein sequence ID" value="ABG51868.1"/>
    <property type="molecule type" value="Genomic_DNA"/>
</dbReference>
<organism evidence="2">
    <name type="scientific">Trichodesmium erythraeum (strain IMS101)</name>
    <dbReference type="NCBI Taxonomy" id="203124"/>
    <lineage>
        <taxon>Bacteria</taxon>
        <taxon>Bacillati</taxon>
        <taxon>Cyanobacteriota</taxon>
        <taxon>Cyanophyceae</taxon>
        <taxon>Oscillatoriophycideae</taxon>
        <taxon>Oscillatoriales</taxon>
        <taxon>Microcoleaceae</taxon>
        <taxon>Trichodesmium</taxon>
    </lineage>
</organism>
<feature type="transmembrane region" description="Helical" evidence="1">
    <location>
        <begin position="45"/>
        <end position="66"/>
    </location>
</feature>
<keyword evidence="1" id="KW-0812">Transmembrane</keyword>
<evidence type="ECO:0000256" key="1">
    <source>
        <dbReference type="SAM" id="Phobius"/>
    </source>
</evidence>
<keyword evidence="1" id="KW-0472">Membrane</keyword>
<dbReference type="RefSeq" id="WP_011612230.1">
    <property type="nucleotide sequence ID" value="NC_008312.1"/>
</dbReference>
<dbReference type="KEGG" id="ter:Tery_2677"/>
<evidence type="ECO:0000313" key="2">
    <source>
        <dbReference type="EMBL" id="ABG51868.1"/>
    </source>
</evidence>
<keyword evidence="1" id="KW-1133">Transmembrane helix</keyword>
<sequence>MLGKIASLLSFLGIGLYFTGWIYRWTYFGYFQLEVTTLDLPFESFLIAPIQVFLGNISIGDFSTILRSIKIAIATFIIVQISFQSIRFAKEELSKILDKIRLKLLKLSLKSKYDKISPFLQLPLYFPKNNRQKKGKALISEIVIVTWLLTALFFLGQSQGKVDAIRDARNETSLLPVVTLIAPKDTLPLGRNIFDLTDDPNRSNFRAIGDIELYEQLIQRDYNNKSDDNIPKVVWRLLFDGNSQYYIFPSIPKNSQPNARPPVLVIQQSEDGKYILILSPETPPQPKQN</sequence>
<protein>
    <submittedName>
        <fullName evidence="2">Uncharacterized protein</fullName>
    </submittedName>
</protein>
<gene>
    <name evidence="2" type="ordered locus">Tery_2677</name>
</gene>
<accession>Q111F6</accession>